<protein>
    <submittedName>
        <fullName evidence="1">Transcriptional regulator</fullName>
    </submittedName>
</protein>
<dbReference type="AlphaFoldDB" id="A0A1B2J2C4"/>
<dbReference type="KEGG" id="lpd:AYR62_05090"/>
<dbReference type="Proteomes" id="UP000093267">
    <property type="component" value="Chromosome"/>
</dbReference>
<organism evidence="1 2">
    <name type="scientific">Secundilactobacillus paracollinoides</name>
    <dbReference type="NCBI Taxonomy" id="240427"/>
    <lineage>
        <taxon>Bacteria</taxon>
        <taxon>Bacillati</taxon>
        <taxon>Bacillota</taxon>
        <taxon>Bacilli</taxon>
        <taxon>Lactobacillales</taxon>
        <taxon>Lactobacillaceae</taxon>
        <taxon>Secundilactobacillus</taxon>
    </lineage>
</organism>
<proteinExistence type="predicted"/>
<accession>A0A1B2J2C4</accession>
<sequence>MFVSTRVNRIAHDGENTLLNLGPLENDPKFDVIADVSDGGVTLNKEENGKSVKQGD</sequence>
<reference evidence="1 2" key="1">
    <citation type="submission" date="2016-03" db="EMBL/GenBank/DDBJ databases">
        <title>Pediococcus and Lactobacillus from brewery environment - whole genome sequencing and assembly.</title>
        <authorList>
            <person name="Behr J."/>
            <person name="Geissler A.J."/>
            <person name="Vogel R.F."/>
        </authorList>
    </citation>
    <scope>NUCLEOTIDE SEQUENCE [LARGE SCALE GENOMIC DNA]</scope>
    <source>
        <strain evidence="1 2">TMW 1.1995</strain>
    </source>
</reference>
<evidence type="ECO:0000313" key="1">
    <source>
        <dbReference type="EMBL" id="ANZ68460.1"/>
    </source>
</evidence>
<keyword evidence="2" id="KW-1185">Reference proteome</keyword>
<gene>
    <name evidence="1" type="ORF">AYR63_12115</name>
</gene>
<name>A0A1B2J2C4_9LACO</name>
<dbReference type="EMBL" id="CP014924">
    <property type="protein sequence ID" value="ANZ68460.1"/>
    <property type="molecule type" value="Genomic_DNA"/>
</dbReference>
<evidence type="ECO:0000313" key="2">
    <source>
        <dbReference type="Proteomes" id="UP000093267"/>
    </source>
</evidence>